<reference evidence="5 6" key="1">
    <citation type="submission" date="2019-04" db="EMBL/GenBank/DDBJ databases">
        <authorList>
            <person name="Li Y."/>
            <person name="Wang J."/>
        </authorList>
    </citation>
    <scope>NUCLEOTIDE SEQUENCE [LARGE SCALE GENOMIC DNA]</scope>
    <source>
        <strain evidence="5 6">DSM 14668</strain>
    </source>
</reference>
<dbReference type="Pfam" id="PF00232">
    <property type="entry name" value="Glyco_hydro_1"/>
    <property type="match status" value="1"/>
</dbReference>
<comment type="similarity">
    <text evidence="1 4">Belongs to the glycosyl hydrolase 1 family.</text>
</comment>
<proteinExistence type="inferred from homology"/>
<comment type="caution">
    <text evidence="5">The sequence shown here is derived from an EMBL/GenBank/DDBJ whole genome shotgun (WGS) entry which is preliminary data.</text>
</comment>
<dbReference type="PRINTS" id="PR00131">
    <property type="entry name" value="GLHYDRLASE1"/>
</dbReference>
<evidence type="ECO:0000256" key="1">
    <source>
        <dbReference type="ARBA" id="ARBA00010838"/>
    </source>
</evidence>
<sequence>MLGFAFMRTDVRLAISMMCLLAACGEDPPVTEVPEVAEDLSFPEGFLFGTAIGGFQADMGCPTPGLDGCVDNGSDWYAFVTSPATTISPMAYLSGQDPAVVGPGFWELHEMDLDRARGELHNGAFRFSIEWSRIFPEATDGLSGYEALRSVANEAALAHYHTMLNGLRVRGMSPVVTLHHGTLPAWIHDGVGCHLDLAACSPRGWLDRERTVAEIAKYAGFVAREFGADVDRWATLDEPFTVLLAGYLAPSAERSHPPAVSQPSSAAKEVFVALVEAHARMYDEVKANDADDADGDGSPADVGLVYAMTPASPADPASSLDVKAAENMFYLYNLAYLDAVAKGELDADLAGKSAKRADLEGRMDWLGVNYGTRATVRGSSGPMLQAFTPLGTFDPLDVRAGEEDPRGLYEMLALAYRTYGLPLYITGNGLAHPLDDEDAGPSFLVRHLAWASRAVQEGIDLRGYFFWSLVDDYEWNHGMSRRFGLYAVDADDPQKNRTPRKTAETYGLIAEERRIPPELLVAYPAPR</sequence>
<dbReference type="AlphaFoldDB" id="A0A4V5PNE2"/>
<organism evidence="5 6">
    <name type="scientific">Polyangium fumosum</name>
    <dbReference type="NCBI Taxonomy" id="889272"/>
    <lineage>
        <taxon>Bacteria</taxon>
        <taxon>Pseudomonadati</taxon>
        <taxon>Myxococcota</taxon>
        <taxon>Polyangia</taxon>
        <taxon>Polyangiales</taxon>
        <taxon>Polyangiaceae</taxon>
        <taxon>Polyangium</taxon>
    </lineage>
</organism>
<evidence type="ECO:0000256" key="3">
    <source>
        <dbReference type="ARBA" id="ARBA00023295"/>
    </source>
</evidence>
<dbReference type="EMBL" id="SSMQ01000004">
    <property type="protein sequence ID" value="TKD12011.1"/>
    <property type="molecule type" value="Genomic_DNA"/>
</dbReference>
<dbReference type="OrthoDB" id="9765195at2"/>
<dbReference type="PANTHER" id="PTHR10353:SF209">
    <property type="entry name" value="GALACTOLIPID GALACTOSYLTRANSFERASE SFR2, CHLOROPLASTIC"/>
    <property type="match status" value="1"/>
</dbReference>
<dbReference type="SUPFAM" id="SSF51445">
    <property type="entry name" value="(Trans)glycosidases"/>
    <property type="match status" value="1"/>
</dbReference>
<protein>
    <submittedName>
        <fullName evidence="5">Glycoside hydrolase family 1 protein</fullName>
    </submittedName>
</protein>
<evidence type="ECO:0000313" key="5">
    <source>
        <dbReference type="EMBL" id="TKD12011.1"/>
    </source>
</evidence>
<accession>A0A4V5PNE2</accession>
<dbReference type="PANTHER" id="PTHR10353">
    <property type="entry name" value="GLYCOSYL HYDROLASE"/>
    <property type="match status" value="1"/>
</dbReference>
<dbReference type="Proteomes" id="UP000309215">
    <property type="component" value="Unassembled WGS sequence"/>
</dbReference>
<name>A0A4V5PNE2_9BACT</name>
<evidence type="ECO:0000256" key="4">
    <source>
        <dbReference type="RuleBase" id="RU003690"/>
    </source>
</evidence>
<keyword evidence="2 5" id="KW-0378">Hydrolase</keyword>
<dbReference type="InterPro" id="IPR017853">
    <property type="entry name" value="GH"/>
</dbReference>
<dbReference type="Gene3D" id="3.20.20.80">
    <property type="entry name" value="Glycosidases"/>
    <property type="match status" value="1"/>
</dbReference>
<evidence type="ECO:0000313" key="6">
    <source>
        <dbReference type="Proteomes" id="UP000309215"/>
    </source>
</evidence>
<keyword evidence="6" id="KW-1185">Reference proteome</keyword>
<dbReference type="InterPro" id="IPR001360">
    <property type="entry name" value="Glyco_hydro_1"/>
</dbReference>
<gene>
    <name evidence="5" type="ORF">E8A74_05190</name>
</gene>
<keyword evidence="3" id="KW-0326">Glycosidase</keyword>
<evidence type="ECO:0000256" key="2">
    <source>
        <dbReference type="ARBA" id="ARBA00022801"/>
    </source>
</evidence>
<dbReference type="GO" id="GO:0008422">
    <property type="term" value="F:beta-glucosidase activity"/>
    <property type="evidence" value="ECO:0007669"/>
    <property type="project" value="TreeGrafter"/>
</dbReference>
<dbReference type="GO" id="GO:0005975">
    <property type="term" value="P:carbohydrate metabolic process"/>
    <property type="evidence" value="ECO:0007669"/>
    <property type="project" value="InterPro"/>
</dbReference>